<dbReference type="Pfam" id="PF00027">
    <property type="entry name" value="cNMP_binding"/>
    <property type="match status" value="1"/>
</dbReference>
<protein>
    <submittedName>
        <fullName evidence="2">cAMP-binding domain of CRP or a regulatory subunit of cAMP-dependent protein kinases</fullName>
    </submittedName>
</protein>
<feature type="domain" description="Cyclic nucleotide-binding" evidence="1">
    <location>
        <begin position="42"/>
        <end position="126"/>
    </location>
</feature>
<dbReference type="AlphaFoldDB" id="A0A1I2I264"/>
<accession>A0A1I2I264</accession>
<keyword evidence="2" id="KW-0808">Transferase</keyword>
<evidence type="ECO:0000313" key="3">
    <source>
        <dbReference type="Proteomes" id="UP000183129"/>
    </source>
</evidence>
<organism evidence="2 3">
    <name type="scientific">Pedobacter antarcticus</name>
    <dbReference type="NCBI Taxonomy" id="34086"/>
    <lineage>
        <taxon>Bacteria</taxon>
        <taxon>Pseudomonadati</taxon>
        <taxon>Bacteroidota</taxon>
        <taxon>Sphingobacteriia</taxon>
        <taxon>Sphingobacteriales</taxon>
        <taxon>Sphingobacteriaceae</taxon>
        <taxon>Pedobacter</taxon>
    </lineage>
</organism>
<proteinExistence type="predicted"/>
<dbReference type="InterPro" id="IPR018490">
    <property type="entry name" value="cNMP-bd_dom_sf"/>
</dbReference>
<sequence>MKELSLLPEQEDMIDILFKHIQDKVSLTEMDKELIKPFFIEKKLRRKQYLLQEGDVCKYLSFVASGLIRTYNVDEKGDEHMSVFGWEGWWISDFNSFLSGEASVFNIDAIEEAELLLISLSNYEALTLAVPVMDRYFRILYQNSLVTKEKRLMSSITHNAEEKYVQLINSNPQIIERIPQNLIASYLGIAPETLSRIKKKLVLRK</sequence>
<dbReference type="SUPFAM" id="SSF51206">
    <property type="entry name" value="cAMP-binding domain-like"/>
    <property type="match status" value="1"/>
</dbReference>
<dbReference type="STRING" id="34086.SAMN04488084_11078"/>
<dbReference type="RefSeq" id="WP_234797584.1">
    <property type="nucleotide sequence ID" value="NZ_FNGZ01000010.1"/>
</dbReference>
<name>A0A1I2I264_9SPHI</name>
<dbReference type="GO" id="GO:0016301">
    <property type="term" value="F:kinase activity"/>
    <property type="evidence" value="ECO:0007669"/>
    <property type="project" value="UniProtKB-KW"/>
</dbReference>
<dbReference type="InterPro" id="IPR000595">
    <property type="entry name" value="cNMP-bd_dom"/>
</dbReference>
<gene>
    <name evidence="2" type="ORF">SAMN03003324_03414</name>
</gene>
<keyword evidence="2" id="KW-0418">Kinase</keyword>
<evidence type="ECO:0000313" key="2">
    <source>
        <dbReference type="EMBL" id="SFF34621.1"/>
    </source>
</evidence>
<dbReference type="Gene3D" id="2.60.120.10">
    <property type="entry name" value="Jelly Rolls"/>
    <property type="match status" value="1"/>
</dbReference>
<reference evidence="2 3" key="1">
    <citation type="submission" date="2016-10" db="EMBL/GenBank/DDBJ databases">
        <authorList>
            <person name="de Groot N.N."/>
        </authorList>
    </citation>
    <scope>NUCLEOTIDE SEQUENCE [LARGE SCALE GENOMIC DNA]</scope>
    <source>
        <strain evidence="2 3">ATCC 51969</strain>
    </source>
</reference>
<dbReference type="CDD" id="cd00038">
    <property type="entry name" value="CAP_ED"/>
    <property type="match status" value="1"/>
</dbReference>
<dbReference type="InterPro" id="IPR014710">
    <property type="entry name" value="RmlC-like_jellyroll"/>
</dbReference>
<evidence type="ECO:0000259" key="1">
    <source>
        <dbReference type="Pfam" id="PF00027"/>
    </source>
</evidence>
<dbReference type="Proteomes" id="UP000183129">
    <property type="component" value="Unassembled WGS sequence"/>
</dbReference>
<dbReference type="EMBL" id="FONS01000010">
    <property type="protein sequence ID" value="SFF34621.1"/>
    <property type="molecule type" value="Genomic_DNA"/>
</dbReference>